<organism evidence="2 3">
    <name type="scientific">Helicobacter bizzozeronii (strain CIII-1)</name>
    <dbReference type="NCBI Taxonomy" id="1002804"/>
    <lineage>
        <taxon>Bacteria</taxon>
        <taxon>Pseudomonadati</taxon>
        <taxon>Campylobacterota</taxon>
        <taxon>Epsilonproteobacteria</taxon>
        <taxon>Campylobacterales</taxon>
        <taxon>Helicobacteraceae</taxon>
        <taxon>Helicobacter</taxon>
    </lineage>
</organism>
<dbReference type="KEGG" id="hbi:HBZC1_01680"/>
<evidence type="ECO:0000313" key="2">
    <source>
        <dbReference type="EMBL" id="CCB79154.1"/>
    </source>
</evidence>
<dbReference type="GO" id="GO:0004540">
    <property type="term" value="F:RNA nuclease activity"/>
    <property type="evidence" value="ECO:0007669"/>
    <property type="project" value="InterPro"/>
</dbReference>
<dbReference type="RefSeq" id="WP_013889662.1">
    <property type="nucleotide sequence ID" value="NC_015674.1"/>
</dbReference>
<evidence type="ECO:0000313" key="3">
    <source>
        <dbReference type="Proteomes" id="UP000008387"/>
    </source>
</evidence>
<keyword evidence="3" id="KW-1185">Reference proteome</keyword>
<dbReference type="InterPro" id="IPR021139">
    <property type="entry name" value="NYN"/>
</dbReference>
<feature type="domain" description="NYN" evidence="1">
    <location>
        <begin position="143"/>
        <end position="232"/>
    </location>
</feature>
<dbReference type="GeneID" id="64361799"/>
<dbReference type="STRING" id="1002804.HBZC1_01680"/>
<proteinExistence type="predicted"/>
<sequence length="281" mass="32608">MDSAKIAIFVDWENLRSDLQNVQHNYKVFKQFNFNRLPHFDAFIKTFIQSDEQLYRTFLYVSEPFSENKIVKNSKLEADFEEYKSFYTSGKHEELKKPINHYEAITNKSEAIKAFKHTMVGLEYSTIRQGIVKMKPLSYVKEDVWVRGVQNNAPTIWVPKLELQQKQVDVLLALDIAKVCYEGFVDRILLFCKDTDLAPILDFARTKHLQVFVAHIEESMDLVADELKAASDAVRVRSIQDILDNIKDDMEMGVRKAPTYPFNRGKPFHGIDIAKNEGNSF</sequence>
<dbReference type="Pfam" id="PF01936">
    <property type="entry name" value="NYN"/>
    <property type="match status" value="1"/>
</dbReference>
<dbReference type="HOGENOM" id="CLU_072545_0_0_7"/>
<dbReference type="AlphaFoldDB" id="F8KQZ2"/>
<gene>
    <name evidence="2" type="ordered locus">HBZC1_01680</name>
</gene>
<protein>
    <recommendedName>
        <fullName evidence="1">NYN domain-containing protein</fullName>
    </recommendedName>
</protein>
<dbReference type="Gene3D" id="3.40.50.1010">
    <property type="entry name" value="5'-nuclease"/>
    <property type="match status" value="1"/>
</dbReference>
<dbReference type="Proteomes" id="UP000008387">
    <property type="component" value="Chromosome"/>
</dbReference>
<dbReference type="eggNOG" id="COG1432">
    <property type="taxonomic scope" value="Bacteria"/>
</dbReference>
<evidence type="ECO:0000259" key="1">
    <source>
        <dbReference type="Pfam" id="PF01936"/>
    </source>
</evidence>
<accession>F8KQZ2</accession>
<dbReference type="EMBL" id="FR871757">
    <property type="protein sequence ID" value="CCB79154.1"/>
    <property type="molecule type" value="Genomic_DNA"/>
</dbReference>
<reference evidence="2 3" key="1">
    <citation type="journal article" date="2011" name="J. Bacteriol.">
        <title>Genome sequence of Helicobacter bizzozeronii strain CIII-1, an isolate from human gastric mucosa.</title>
        <authorList>
            <person name="Schott T."/>
            <person name="Rossi M."/>
            <person name="Hanninen M.L."/>
        </authorList>
    </citation>
    <scope>NUCLEOTIDE SEQUENCE [LARGE SCALE GENOMIC DNA]</scope>
    <source>
        <strain evidence="2 3">CIII-1</strain>
    </source>
</reference>
<name>F8KQZ2_HELBC</name>